<dbReference type="Proteomes" id="UP000530412">
    <property type="component" value="Unassembled WGS sequence"/>
</dbReference>
<feature type="compositionally biased region" description="Basic and acidic residues" evidence="1">
    <location>
        <begin position="32"/>
        <end position="41"/>
    </location>
</feature>
<evidence type="ECO:0000313" key="2">
    <source>
        <dbReference type="EMBL" id="MBA8941881.1"/>
    </source>
</evidence>
<gene>
    <name evidence="2" type="ORF">FHS33_000270</name>
</gene>
<proteinExistence type="predicted"/>
<comment type="caution">
    <text evidence="2">The sequence shown here is derived from an EMBL/GenBank/DDBJ whole genome shotgun (WGS) entry which is preliminary data.</text>
</comment>
<reference evidence="2 3" key="1">
    <citation type="submission" date="2020-08" db="EMBL/GenBank/DDBJ databases">
        <title>Genomic Encyclopedia of Type Strains, Phase III (KMG-III): the genomes of soil and plant-associated and newly described type strains.</title>
        <authorList>
            <person name="Whitman W."/>
        </authorList>
    </citation>
    <scope>NUCLEOTIDE SEQUENCE [LARGE SCALE GENOMIC DNA]</scope>
    <source>
        <strain evidence="2 3">CECT 3271</strain>
    </source>
</reference>
<feature type="region of interest" description="Disordered" evidence="1">
    <location>
        <begin position="1"/>
        <end position="41"/>
    </location>
</feature>
<organism evidence="2 3">
    <name type="scientific">Streptomyces calvus</name>
    <dbReference type="NCBI Taxonomy" id="67282"/>
    <lineage>
        <taxon>Bacteria</taxon>
        <taxon>Bacillati</taxon>
        <taxon>Actinomycetota</taxon>
        <taxon>Actinomycetes</taxon>
        <taxon>Kitasatosporales</taxon>
        <taxon>Streptomycetaceae</taxon>
        <taxon>Streptomyces</taxon>
    </lineage>
</organism>
<protein>
    <submittedName>
        <fullName evidence="2">Uncharacterized protein</fullName>
    </submittedName>
</protein>
<dbReference type="Pfam" id="PF19907">
    <property type="entry name" value="DUF6380"/>
    <property type="match status" value="1"/>
</dbReference>
<dbReference type="EMBL" id="JACJIE010000001">
    <property type="protein sequence ID" value="MBA8941881.1"/>
    <property type="molecule type" value="Genomic_DNA"/>
</dbReference>
<dbReference type="RefSeq" id="WP_370005834.1">
    <property type="nucleotide sequence ID" value="NZ_BMSU01000009.1"/>
</dbReference>
<sequence>MATSLPDRTRRATLRRAAASPTETAGPARFTRRGDRVGEGV</sequence>
<name>A0AA40S8S6_9ACTN</name>
<dbReference type="InterPro" id="IPR045960">
    <property type="entry name" value="DUF6380"/>
</dbReference>
<evidence type="ECO:0000256" key="1">
    <source>
        <dbReference type="SAM" id="MobiDB-lite"/>
    </source>
</evidence>
<accession>A0AA40S8S6</accession>
<evidence type="ECO:0000313" key="3">
    <source>
        <dbReference type="Proteomes" id="UP000530412"/>
    </source>
</evidence>
<dbReference type="AlphaFoldDB" id="A0AA40S8S6"/>